<name>A0A6P4Z930_BRABE</name>
<dbReference type="PANTHER" id="PTHR18444:SF9">
    <property type="entry name" value="UPF0538 PROTEIN C2ORF76"/>
    <property type="match status" value="1"/>
</dbReference>
<proteinExistence type="inferred from homology"/>
<dbReference type="PANTHER" id="PTHR18444">
    <property type="entry name" value="UPF0538 FAMILY MEMBER"/>
    <property type="match status" value="1"/>
</dbReference>
<gene>
    <name evidence="3 4 5" type="primary">LOC109474526</name>
</gene>
<dbReference type="Proteomes" id="UP000515135">
    <property type="component" value="Unplaced"/>
</dbReference>
<dbReference type="KEGG" id="bbel:109474526"/>
<evidence type="ECO:0000313" key="5">
    <source>
        <dbReference type="RefSeq" id="XP_019630395.1"/>
    </source>
</evidence>
<evidence type="ECO:0000313" key="4">
    <source>
        <dbReference type="RefSeq" id="XP_019630394.1"/>
    </source>
</evidence>
<dbReference type="RefSeq" id="XP_019630395.1">
    <property type="nucleotide sequence ID" value="XM_019774836.1"/>
</dbReference>
<protein>
    <submittedName>
        <fullName evidence="3 4">UPF0538 protein C2orf76 homolog</fullName>
    </submittedName>
</protein>
<organism evidence="2 4">
    <name type="scientific">Branchiostoma belcheri</name>
    <name type="common">Amphioxus</name>
    <dbReference type="NCBI Taxonomy" id="7741"/>
    <lineage>
        <taxon>Eukaryota</taxon>
        <taxon>Metazoa</taxon>
        <taxon>Chordata</taxon>
        <taxon>Cephalochordata</taxon>
        <taxon>Leptocardii</taxon>
        <taxon>Amphioxiformes</taxon>
        <taxon>Branchiostomatidae</taxon>
        <taxon>Branchiostoma</taxon>
    </lineage>
</organism>
<dbReference type="InterPro" id="IPR018794">
    <property type="entry name" value="UPF0538"/>
</dbReference>
<dbReference type="RefSeq" id="XP_019630393.1">
    <property type="nucleotide sequence ID" value="XM_019774834.1"/>
</dbReference>
<evidence type="ECO:0000256" key="1">
    <source>
        <dbReference type="ARBA" id="ARBA00007176"/>
    </source>
</evidence>
<dbReference type="OrthoDB" id="937at2759"/>
<dbReference type="RefSeq" id="XP_019630394.1">
    <property type="nucleotide sequence ID" value="XM_019774835.1"/>
</dbReference>
<comment type="similarity">
    <text evidence="1">Belongs to the UPF0538 family.</text>
</comment>
<evidence type="ECO:0000313" key="3">
    <source>
        <dbReference type="RefSeq" id="XP_019630393.1"/>
    </source>
</evidence>
<evidence type="ECO:0000313" key="2">
    <source>
        <dbReference type="Proteomes" id="UP000515135"/>
    </source>
</evidence>
<keyword evidence="2" id="KW-1185">Reference proteome</keyword>
<dbReference type="AlphaFoldDB" id="A0A6P4Z930"/>
<reference evidence="3 4" key="1">
    <citation type="submission" date="2025-04" db="UniProtKB">
        <authorList>
            <consortium name="RefSeq"/>
        </authorList>
    </citation>
    <scope>IDENTIFICATION</scope>
    <source>
        <tissue evidence="3 4">Gonad</tissue>
    </source>
</reference>
<dbReference type="GeneID" id="109474526"/>
<sequence>MATEDHMEGLTVTVRLIRSFQHKNLKNVVFHKVHPDMTVDNFMDMVRKDIQTRPGLPPPFRKHAYDTLKLEFKAHCNKTNNPVINTGDDEKLMLKSGATLRESGVENETEISFFKREEYENFVENPVTKW</sequence>
<accession>A0A6P4Z930</accession>
<dbReference type="Pfam" id="PF10209">
    <property type="entry name" value="DUF2340"/>
    <property type="match status" value="1"/>
</dbReference>